<accession>A0AAE3K692</accession>
<protein>
    <submittedName>
        <fullName evidence="2">Uncharacterized protein</fullName>
    </submittedName>
</protein>
<name>A0AAE3K692_9EURY</name>
<proteinExistence type="predicted"/>
<dbReference type="AlphaFoldDB" id="A0AAE3K692"/>
<reference evidence="2 3" key="1">
    <citation type="journal article" date="2022" name="Syst. Appl. Microbiol.">
        <title>Natronocalculus amylovorans gen. nov., sp. nov., and Natranaeroarchaeum aerophilus sp. nov., dominant culturable amylolytic natronoarchaea from hypersaline soda lakes in southwestern Siberia.</title>
        <authorList>
            <person name="Sorokin D.Y."/>
            <person name="Elcheninov A.G."/>
            <person name="Khizhniak T.V."/>
            <person name="Koenen M."/>
            <person name="Bale N.J."/>
            <person name="Damste J.S.S."/>
            <person name="Kublanov I.V."/>
        </authorList>
    </citation>
    <scope>NUCLEOTIDE SEQUENCE [LARGE SCALE GENOMIC DNA]</scope>
    <source>
        <strain evidence="2 3">AArc-St1-1</strain>
    </source>
</reference>
<dbReference type="EMBL" id="JAKRVY010000001">
    <property type="protein sequence ID" value="MCL9812579.1"/>
    <property type="molecule type" value="Genomic_DNA"/>
</dbReference>
<feature type="region of interest" description="Disordered" evidence="1">
    <location>
        <begin position="25"/>
        <end position="81"/>
    </location>
</feature>
<organism evidence="2 3">
    <name type="scientific">Natranaeroarchaeum aerophilus</name>
    <dbReference type="NCBI Taxonomy" id="2917711"/>
    <lineage>
        <taxon>Archaea</taxon>
        <taxon>Methanobacteriati</taxon>
        <taxon>Methanobacteriota</taxon>
        <taxon>Stenosarchaea group</taxon>
        <taxon>Halobacteria</taxon>
        <taxon>Halobacteriales</taxon>
        <taxon>Natronoarchaeaceae</taxon>
        <taxon>Natranaeroarchaeum</taxon>
    </lineage>
</organism>
<sequence length="149" mass="15611">MANSVTSRRKILASSVAVSVLSGCLGADEGDENEDENSGNNEEENDSTTESTVPQMAIDFDFENSGEGALTHSSGDSVEEPDSLEVIINGESEDWVTESNPTVSAGSQFDLGSHSAVGEEWSGETITLEWVSADESDSATISTSTAPNE</sequence>
<evidence type="ECO:0000256" key="1">
    <source>
        <dbReference type="SAM" id="MobiDB-lite"/>
    </source>
</evidence>
<evidence type="ECO:0000313" key="2">
    <source>
        <dbReference type="EMBL" id="MCL9812579.1"/>
    </source>
</evidence>
<gene>
    <name evidence="2" type="ORF">AArcSt11_02790</name>
</gene>
<dbReference type="RefSeq" id="WP_250594401.1">
    <property type="nucleotide sequence ID" value="NZ_JAKRVY010000001.1"/>
</dbReference>
<dbReference type="Proteomes" id="UP001202674">
    <property type="component" value="Unassembled WGS sequence"/>
</dbReference>
<comment type="caution">
    <text evidence="2">The sequence shown here is derived from an EMBL/GenBank/DDBJ whole genome shotgun (WGS) entry which is preliminary data.</text>
</comment>
<keyword evidence="3" id="KW-1185">Reference proteome</keyword>
<feature type="compositionally biased region" description="Acidic residues" evidence="1">
    <location>
        <begin position="28"/>
        <end position="47"/>
    </location>
</feature>
<evidence type="ECO:0000313" key="3">
    <source>
        <dbReference type="Proteomes" id="UP001202674"/>
    </source>
</evidence>